<protein>
    <submittedName>
        <fullName evidence="3">Type II toxin-antitoxin system RelE/ParE family toxin</fullName>
    </submittedName>
</protein>
<name>A0ABS5H7D3_9GAMM</name>
<accession>A0ABS5H7D3</accession>
<evidence type="ECO:0000313" key="3">
    <source>
        <dbReference type="EMBL" id="MBR7887425.1"/>
    </source>
</evidence>
<keyword evidence="2" id="KW-1277">Toxin-antitoxin system</keyword>
<reference evidence="4" key="2">
    <citation type="submission" date="2023-07" db="EMBL/GenBank/DDBJ databases">
        <title>Marinomonas vulgaris A79, complete genome.</title>
        <authorList>
            <person name="Ying J.-J."/>
        </authorList>
    </citation>
    <scope>NUCLEOTIDE SEQUENCE [LARGE SCALE GENOMIC DNA]</scope>
    <source>
        <strain evidence="4">A79</strain>
    </source>
</reference>
<dbReference type="Pfam" id="PF05016">
    <property type="entry name" value="ParE_toxin"/>
    <property type="match status" value="1"/>
</dbReference>
<dbReference type="PANTHER" id="PTHR33755:SF9">
    <property type="entry name" value="TOXIN PARE1"/>
    <property type="match status" value="1"/>
</dbReference>
<evidence type="ECO:0000256" key="2">
    <source>
        <dbReference type="ARBA" id="ARBA00022649"/>
    </source>
</evidence>
<dbReference type="InterPro" id="IPR051803">
    <property type="entry name" value="TA_system_RelE-like_toxin"/>
</dbReference>
<dbReference type="PANTHER" id="PTHR33755">
    <property type="entry name" value="TOXIN PARE1-RELATED"/>
    <property type="match status" value="1"/>
</dbReference>
<dbReference type="EMBL" id="JAGSSV010000001">
    <property type="protein sequence ID" value="MBR7887425.1"/>
    <property type="molecule type" value="Genomic_DNA"/>
</dbReference>
<dbReference type="Gene3D" id="3.30.2310.20">
    <property type="entry name" value="RelE-like"/>
    <property type="match status" value="1"/>
</dbReference>
<dbReference type="InterPro" id="IPR035093">
    <property type="entry name" value="RelE/ParE_toxin_dom_sf"/>
</dbReference>
<evidence type="ECO:0000256" key="1">
    <source>
        <dbReference type="ARBA" id="ARBA00006226"/>
    </source>
</evidence>
<dbReference type="Proteomes" id="UP000679722">
    <property type="component" value="Unassembled WGS sequence"/>
</dbReference>
<dbReference type="InterPro" id="IPR007712">
    <property type="entry name" value="RelE/ParE_toxin"/>
</dbReference>
<dbReference type="RefSeq" id="WP_211534735.1">
    <property type="nucleotide sequence ID" value="NZ_JAGSSV010000001.1"/>
</dbReference>
<comment type="caution">
    <text evidence="3">The sequence shown here is derived from an EMBL/GenBank/DDBJ whole genome shotgun (WGS) entry which is preliminary data.</text>
</comment>
<comment type="similarity">
    <text evidence="1">Belongs to the RelE toxin family.</text>
</comment>
<reference evidence="3 4" key="1">
    <citation type="submission" date="2021-04" db="EMBL/GenBank/DDBJ databases">
        <authorList>
            <person name="Sun C."/>
        </authorList>
    </citation>
    <scope>NUCLEOTIDE SEQUENCE [LARGE SCALE GENOMIC DNA]</scope>
    <source>
        <strain evidence="3 4">A79</strain>
    </source>
</reference>
<gene>
    <name evidence="3" type="ORF">J9B83_00615</name>
</gene>
<proteinExistence type="inferred from homology"/>
<sequence>MTEYRISNAAKEDLRRIYVYGVEQFGEALADEYFHTFFATFKKIAHHPYLYQSIDHTRPGYRRCPCGADNIYYRIKDDTIEIMAILDSQDTLSGLS</sequence>
<organism evidence="3 4">
    <name type="scientific">Marinomonas vulgaris</name>
    <dbReference type="NCBI Taxonomy" id="2823372"/>
    <lineage>
        <taxon>Bacteria</taxon>
        <taxon>Pseudomonadati</taxon>
        <taxon>Pseudomonadota</taxon>
        <taxon>Gammaproteobacteria</taxon>
        <taxon>Oceanospirillales</taxon>
        <taxon>Oceanospirillaceae</taxon>
        <taxon>Marinomonas</taxon>
    </lineage>
</organism>
<evidence type="ECO:0000313" key="4">
    <source>
        <dbReference type="Proteomes" id="UP000679722"/>
    </source>
</evidence>
<keyword evidence="4" id="KW-1185">Reference proteome</keyword>